<dbReference type="GO" id="GO:0004301">
    <property type="term" value="F:epoxide hydrolase activity"/>
    <property type="evidence" value="ECO:0007669"/>
    <property type="project" value="TreeGrafter"/>
</dbReference>
<gene>
    <name evidence="5" type="ORF">CDV56_107782</name>
</gene>
<dbReference type="GO" id="GO:0097176">
    <property type="term" value="P:epoxide metabolic process"/>
    <property type="evidence" value="ECO:0007669"/>
    <property type="project" value="TreeGrafter"/>
</dbReference>
<dbReference type="InterPro" id="IPR000639">
    <property type="entry name" value="Epox_hydrolase-like"/>
</dbReference>
<dbReference type="Pfam" id="PF06441">
    <property type="entry name" value="EHN"/>
    <property type="match status" value="1"/>
</dbReference>
<protein>
    <recommendedName>
        <fullName evidence="4">Epoxide hydrolase N-terminal domain-containing protein</fullName>
    </recommendedName>
</protein>
<name>A0A397HAZ2_ASPTH</name>
<dbReference type="VEuPathDB" id="FungiDB:CDV56_107782"/>
<evidence type="ECO:0000256" key="3">
    <source>
        <dbReference type="ARBA" id="ARBA00022801"/>
    </source>
</evidence>
<dbReference type="RefSeq" id="XP_026615559.1">
    <property type="nucleotide sequence ID" value="XM_026761401.1"/>
</dbReference>
<dbReference type="STRING" id="41047.A0A397HAZ2"/>
<evidence type="ECO:0000313" key="5">
    <source>
        <dbReference type="EMBL" id="RHZ58854.1"/>
    </source>
</evidence>
<reference evidence="5" key="1">
    <citation type="submission" date="2018-08" db="EMBL/GenBank/DDBJ databases">
        <title>Draft genome sequence of azole-resistant Aspergillus thermomutatus (Neosartorya pseudofischeri) strain HMR AF 39, isolated from a human nasal aspirate.</title>
        <authorList>
            <person name="Parent-Michaud M."/>
            <person name="Dufresne P.J."/>
            <person name="Fournier E."/>
            <person name="Martineau C."/>
            <person name="Moreira S."/>
            <person name="Perkins V."/>
            <person name="De Repentigny L."/>
            <person name="Dufresne S.F."/>
        </authorList>
    </citation>
    <scope>NUCLEOTIDE SEQUENCE [LARGE SCALE GENOMIC DNA]</scope>
    <source>
        <strain evidence="5">HMR AF 39</strain>
    </source>
</reference>
<evidence type="ECO:0000256" key="1">
    <source>
        <dbReference type="ARBA" id="ARBA00010088"/>
    </source>
</evidence>
<sequence>MNIIRPFNISIPDSQLDLLNQKLQTASFPDELDGAGWDLGVPLDEIKRLTAYWRDGFDWRAKEKELNEKLLQFMVSVSVPGFAQLDIHCLHHTSPKPGAIPLLFLHGWPGSFLEAVKLIPLLTKGDENQPAFHLVVPSLPNFGFSQGVKQRGFGLAQYAQAMHTLMLNLGYEEYVIQGGDWGSIIARVMASLYPQHVKAVHLNFAPVAPPYPWRHPWIFLQSVLTLPFSSKSRALISTTLNYLNQGNAYMRQQETRPQTLGYGLHDSPVALLAWIYDKLHAWADDYPWTDDEILTWVSIYQFSVAGPAASVRIYYEAAQTPPVDAPASTLKRVSTVDAISGSIPGSVKLAVAHFKRELIKLPFLWCRSMGSVVRESEFECGGHFAAWEVPELLTADVRSFLGRGGQAYAAVTGKNGY</sequence>
<dbReference type="PIRSF" id="PIRSF001112">
    <property type="entry name" value="Epoxide_hydrolase"/>
    <property type="match status" value="1"/>
</dbReference>
<feature type="domain" description="Epoxide hydrolase N-terminal" evidence="4">
    <location>
        <begin position="4"/>
        <end position="114"/>
    </location>
</feature>
<dbReference type="InterPro" id="IPR016292">
    <property type="entry name" value="Epoxide_hydrolase"/>
</dbReference>
<dbReference type="GeneID" id="38129756"/>
<evidence type="ECO:0000256" key="2">
    <source>
        <dbReference type="ARBA" id="ARBA00022797"/>
    </source>
</evidence>
<keyword evidence="3" id="KW-0378">Hydrolase</keyword>
<dbReference type="SUPFAM" id="SSF53474">
    <property type="entry name" value="alpha/beta-Hydrolases"/>
    <property type="match status" value="1"/>
</dbReference>
<dbReference type="InterPro" id="IPR029058">
    <property type="entry name" value="AB_hydrolase_fold"/>
</dbReference>
<dbReference type="Proteomes" id="UP000215305">
    <property type="component" value="Unassembled WGS sequence"/>
</dbReference>
<proteinExistence type="inferred from homology"/>
<dbReference type="PRINTS" id="PR00412">
    <property type="entry name" value="EPOXHYDRLASE"/>
</dbReference>
<dbReference type="PANTHER" id="PTHR21661">
    <property type="entry name" value="EPOXIDE HYDROLASE 1-RELATED"/>
    <property type="match status" value="1"/>
</dbReference>
<dbReference type="PANTHER" id="PTHR21661:SF35">
    <property type="entry name" value="EPOXIDE HYDROLASE"/>
    <property type="match status" value="1"/>
</dbReference>
<comment type="caution">
    <text evidence="5">The sequence shown here is derived from an EMBL/GenBank/DDBJ whole genome shotgun (WGS) entry which is preliminary data.</text>
</comment>
<comment type="similarity">
    <text evidence="1">Belongs to the peptidase S33 family.</text>
</comment>
<dbReference type="InterPro" id="IPR010497">
    <property type="entry name" value="Epoxide_hydro_N"/>
</dbReference>
<dbReference type="OrthoDB" id="7130006at2759"/>
<keyword evidence="2" id="KW-0058">Aromatic hydrocarbons catabolism</keyword>
<evidence type="ECO:0000259" key="4">
    <source>
        <dbReference type="Pfam" id="PF06441"/>
    </source>
</evidence>
<evidence type="ECO:0000313" key="6">
    <source>
        <dbReference type="Proteomes" id="UP000215305"/>
    </source>
</evidence>
<dbReference type="AlphaFoldDB" id="A0A397HAZ2"/>
<keyword evidence="6" id="KW-1185">Reference proteome</keyword>
<dbReference type="EMBL" id="NKHU02000065">
    <property type="protein sequence ID" value="RHZ58854.1"/>
    <property type="molecule type" value="Genomic_DNA"/>
</dbReference>
<dbReference type="Gene3D" id="3.40.50.1820">
    <property type="entry name" value="alpha/beta hydrolase"/>
    <property type="match status" value="1"/>
</dbReference>
<accession>A0A397HAZ2</accession>
<organism evidence="5 6">
    <name type="scientific">Aspergillus thermomutatus</name>
    <name type="common">Neosartorya pseudofischeri</name>
    <dbReference type="NCBI Taxonomy" id="41047"/>
    <lineage>
        <taxon>Eukaryota</taxon>
        <taxon>Fungi</taxon>
        <taxon>Dikarya</taxon>
        <taxon>Ascomycota</taxon>
        <taxon>Pezizomycotina</taxon>
        <taxon>Eurotiomycetes</taxon>
        <taxon>Eurotiomycetidae</taxon>
        <taxon>Eurotiales</taxon>
        <taxon>Aspergillaceae</taxon>
        <taxon>Aspergillus</taxon>
        <taxon>Aspergillus subgen. Fumigati</taxon>
    </lineage>
</organism>